<evidence type="ECO:0000256" key="1">
    <source>
        <dbReference type="ARBA" id="ARBA00022741"/>
    </source>
</evidence>
<keyword evidence="1" id="KW-0547">Nucleotide-binding</keyword>
<dbReference type="Gene3D" id="2.40.100.10">
    <property type="entry name" value="Cyclophilin-like"/>
    <property type="match status" value="1"/>
</dbReference>
<dbReference type="InterPro" id="IPR003778">
    <property type="entry name" value="CT_A_B"/>
</dbReference>
<dbReference type="Proteomes" id="UP001597201">
    <property type="component" value="Unassembled WGS sequence"/>
</dbReference>
<accession>A0ABW3XXW1</accession>
<protein>
    <submittedName>
        <fullName evidence="5">Biotin-dependent carboxyltransferase family protein</fullName>
    </submittedName>
</protein>
<name>A0ABW3XXW1_9FLAO</name>
<organism evidence="5 6">
    <name type="scientific">Namhaeicola litoreus</name>
    <dbReference type="NCBI Taxonomy" id="1052145"/>
    <lineage>
        <taxon>Bacteria</taxon>
        <taxon>Pseudomonadati</taxon>
        <taxon>Bacteroidota</taxon>
        <taxon>Flavobacteriia</taxon>
        <taxon>Flavobacteriales</taxon>
        <taxon>Flavobacteriaceae</taxon>
        <taxon>Namhaeicola</taxon>
    </lineage>
</organism>
<keyword evidence="2" id="KW-0378">Hydrolase</keyword>
<evidence type="ECO:0000313" key="6">
    <source>
        <dbReference type="Proteomes" id="UP001597201"/>
    </source>
</evidence>
<dbReference type="PANTHER" id="PTHR43309">
    <property type="entry name" value="5-OXOPROLINASE SUBUNIT C"/>
    <property type="match status" value="1"/>
</dbReference>
<dbReference type="PANTHER" id="PTHR43309:SF5">
    <property type="entry name" value="5-OXOPROLINASE SUBUNIT C"/>
    <property type="match status" value="1"/>
</dbReference>
<dbReference type="InterPro" id="IPR029000">
    <property type="entry name" value="Cyclophilin-like_dom_sf"/>
</dbReference>
<proteinExistence type="predicted"/>
<keyword evidence="3" id="KW-0067">ATP-binding</keyword>
<feature type="domain" description="Carboxyltransferase" evidence="4">
    <location>
        <begin position="25"/>
        <end position="273"/>
    </location>
</feature>
<comment type="caution">
    <text evidence="5">The sequence shown here is derived from an EMBL/GenBank/DDBJ whole genome shotgun (WGS) entry which is preliminary data.</text>
</comment>
<gene>
    <name evidence="5" type="ORF">ACFQ39_01995</name>
</gene>
<keyword evidence="6" id="KW-1185">Reference proteome</keyword>
<dbReference type="InterPro" id="IPR052708">
    <property type="entry name" value="PxpC"/>
</dbReference>
<dbReference type="EMBL" id="JBHTMY010000002">
    <property type="protein sequence ID" value="MFD1314372.1"/>
    <property type="molecule type" value="Genomic_DNA"/>
</dbReference>
<reference evidence="6" key="1">
    <citation type="journal article" date="2019" name="Int. J. Syst. Evol. Microbiol.">
        <title>The Global Catalogue of Microorganisms (GCM) 10K type strain sequencing project: providing services to taxonomists for standard genome sequencing and annotation.</title>
        <authorList>
            <consortium name="The Broad Institute Genomics Platform"/>
            <consortium name="The Broad Institute Genome Sequencing Center for Infectious Disease"/>
            <person name="Wu L."/>
            <person name="Ma J."/>
        </authorList>
    </citation>
    <scope>NUCLEOTIDE SEQUENCE [LARGE SCALE GENOMIC DNA]</scope>
    <source>
        <strain evidence="6">CCUG 61485</strain>
    </source>
</reference>
<sequence>MPSFEIIHPGLMTSIQDFGRKGLAYYAIPNSGVMDQNAAKIALLLLHKKEDSPLIECTSIAPQIKFNGATRISLTGADFNWQINGRAVSLNQVLQIQKGDVLKGQSAKEKLRGYIAFSGDLILHKIYQSYSTYTNAKLGGFDGRLLKKGDEIEWIEKIGFEKVIPIKKGPEFDFLSDKAKVELTSNSYVIGADSNRMGIRLKGEKLESSSYQLENSAPVLPGFIQLPPSGLPIIILQDGQTTGGYPRIAYVPQDQLSNLNQVPIGVGIKFEFC</sequence>
<evidence type="ECO:0000313" key="5">
    <source>
        <dbReference type="EMBL" id="MFD1314372.1"/>
    </source>
</evidence>
<evidence type="ECO:0000256" key="3">
    <source>
        <dbReference type="ARBA" id="ARBA00022840"/>
    </source>
</evidence>
<dbReference type="SMART" id="SM00797">
    <property type="entry name" value="AHS2"/>
    <property type="match status" value="1"/>
</dbReference>
<dbReference type="Pfam" id="PF02626">
    <property type="entry name" value="CT_A_B"/>
    <property type="match status" value="1"/>
</dbReference>
<evidence type="ECO:0000259" key="4">
    <source>
        <dbReference type="SMART" id="SM00797"/>
    </source>
</evidence>
<evidence type="ECO:0000256" key="2">
    <source>
        <dbReference type="ARBA" id="ARBA00022801"/>
    </source>
</evidence>
<dbReference type="RefSeq" id="WP_377175912.1">
    <property type="nucleotide sequence ID" value="NZ_JBHTMY010000002.1"/>
</dbReference>